<evidence type="ECO:0000313" key="1">
    <source>
        <dbReference type="EMBL" id="TPV35415.1"/>
    </source>
</evidence>
<organism evidence="1 2">
    <name type="scientific">Paucihalobacter ruber</name>
    <dbReference type="NCBI Taxonomy" id="2567861"/>
    <lineage>
        <taxon>Bacteria</taxon>
        <taxon>Pseudomonadati</taxon>
        <taxon>Bacteroidota</taxon>
        <taxon>Flavobacteriia</taxon>
        <taxon>Flavobacteriales</taxon>
        <taxon>Flavobacteriaceae</taxon>
        <taxon>Paucihalobacter</taxon>
    </lineage>
</organism>
<evidence type="ECO:0000313" key="2">
    <source>
        <dbReference type="Proteomes" id="UP000317332"/>
    </source>
</evidence>
<reference evidence="1 2" key="1">
    <citation type="submission" date="2019-06" db="EMBL/GenBank/DDBJ databases">
        <title>Flavobacteriaceae Paucihalobacterium erythroidium CWB-1, complete genome.</title>
        <authorList>
            <person name="Wu S."/>
        </authorList>
    </citation>
    <scope>NUCLEOTIDE SEQUENCE [LARGE SCALE GENOMIC DNA]</scope>
    <source>
        <strain evidence="1 2">CWB-1</strain>
    </source>
</reference>
<dbReference type="EMBL" id="VHIQ01000001">
    <property type="protein sequence ID" value="TPV35415.1"/>
    <property type="molecule type" value="Genomic_DNA"/>
</dbReference>
<keyword evidence="2" id="KW-1185">Reference proteome</keyword>
<accession>A0A506PQF2</accession>
<gene>
    <name evidence="1" type="ORF">FJ651_00400</name>
</gene>
<protein>
    <submittedName>
        <fullName evidence="1">Uncharacterized protein</fullName>
    </submittedName>
</protein>
<dbReference type="Proteomes" id="UP000317332">
    <property type="component" value="Unassembled WGS sequence"/>
</dbReference>
<name>A0A506PQF2_9FLAO</name>
<dbReference type="RefSeq" id="WP_140988424.1">
    <property type="nucleotide sequence ID" value="NZ_VHIQ01000001.1"/>
</dbReference>
<dbReference type="AlphaFoldDB" id="A0A506PQF2"/>
<sequence>MITIFIYTCSSSKDKKIRYFDENNVEISKSKFNRIRSTNRLLDLPGDSINQKKLTKRENRGRIDDRASLELLLENATNREIDSVKPIVVIYYPGKDPCNSSGTSDSTWVRNWHGQLEKGLMQVANVKPIYIYKDNDGLEMYNGLINWYKDPERTIEKLFFKHHYPCNSLVVIAANGNYVSYFGEFGMEYVWKATQMMNK</sequence>
<proteinExistence type="predicted"/>
<dbReference type="OrthoDB" id="823362at2"/>
<comment type="caution">
    <text evidence="1">The sequence shown here is derived from an EMBL/GenBank/DDBJ whole genome shotgun (WGS) entry which is preliminary data.</text>
</comment>